<comment type="caution">
    <text evidence="1">The sequence shown here is derived from an EMBL/GenBank/DDBJ whole genome shotgun (WGS) entry which is preliminary data.</text>
</comment>
<dbReference type="Proteomes" id="UP000003858">
    <property type="component" value="Unassembled WGS sequence"/>
</dbReference>
<evidence type="ECO:0000313" key="1">
    <source>
        <dbReference type="EMBL" id="EGU69621.1"/>
    </source>
</evidence>
<organism evidence="1 2">
    <name type="scientific">Streptococcus mitis bv. 2 str. SK95</name>
    <dbReference type="NCBI Taxonomy" id="1000588"/>
    <lineage>
        <taxon>Bacteria</taxon>
        <taxon>Bacillati</taxon>
        <taxon>Bacillota</taxon>
        <taxon>Bacilli</taxon>
        <taxon>Lactobacillales</taxon>
        <taxon>Streptococcaceae</taxon>
        <taxon>Streptococcus</taxon>
    </lineage>
</organism>
<accession>F9LUU6</accession>
<name>F9LUU6_STROR</name>
<dbReference type="PATRIC" id="fig|1000588.3.peg.189"/>
<evidence type="ECO:0000313" key="2">
    <source>
        <dbReference type="Proteomes" id="UP000003858"/>
    </source>
</evidence>
<dbReference type="AlphaFoldDB" id="F9LUU6"/>
<protein>
    <submittedName>
        <fullName evidence="1">Conserved domain protein</fullName>
    </submittedName>
</protein>
<gene>
    <name evidence="1" type="ORF">HMPREF9965_0741</name>
</gene>
<dbReference type="EMBL" id="AFUB01000008">
    <property type="protein sequence ID" value="EGU69621.1"/>
    <property type="molecule type" value="Genomic_DNA"/>
</dbReference>
<sequence>MVGETIEKIGDCVIPLVNKLDGFLGSAKFAKALPYGLGSALDFSAQLLDGKQPGEALIKAGAHAGIGFASAKLGAAIGSFGGPIGTVAGAGLGFVLGVAGSMLFDKIYDDNIEEVGNWIGKTYEGAKKNVENFVDSVSDTAGKIWDSAGDAVNGFFSGLGSVF</sequence>
<proteinExistence type="predicted"/>
<reference evidence="1 2" key="1">
    <citation type="submission" date="2011-05" db="EMBL/GenBank/DDBJ databases">
        <authorList>
            <person name="Durkin A.S."/>
            <person name="Radune D."/>
            <person name="Hostetler J."/>
            <person name="Torralba M."/>
            <person name="Gillis M."/>
            <person name="Methe B."/>
            <person name="Sutton G."/>
            <person name="Nelson K.E."/>
        </authorList>
    </citation>
    <scope>NUCLEOTIDE SEQUENCE [LARGE SCALE GENOMIC DNA]</scope>
    <source>
        <strain evidence="1 2">SK95</strain>
    </source>
</reference>